<evidence type="ECO:0000313" key="2">
    <source>
        <dbReference type="Proteomes" id="UP000232164"/>
    </source>
</evidence>
<organism evidence="1 2">
    <name type="scientific">Rhizobium sullae</name>
    <name type="common">Rhizobium hedysari</name>
    <dbReference type="NCBI Taxonomy" id="50338"/>
    <lineage>
        <taxon>Bacteria</taxon>
        <taxon>Pseudomonadati</taxon>
        <taxon>Pseudomonadota</taxon>
        <taxon>Alphaproteobacteria</taxon>
        <taxon>Hyphomicrobiales</taxon>
        <taxon>Rhizobiaceae</taxon>
        <taxon>Rhizobium/Agrobacterium group</taxon>
        <taxon>Rhizobium</taxon>
    </lineage>
</organism>
<evidence type="ECO:0000313" key="1">
    <source>
        <dbReference type="EMBL" id="PKA41873.1"/>
    </source>
</evidence>
<dbReference type="EMBL" id="PIQN01000016">
    <property type="protein sequence ID" value="PKA41873.1"/>
    <property type="molecule type" value="Genomic_DNA"/>
</dbReference>
<protein>
    <submittedName>
        <fullName evidence="1">Uncharacterized protein</fullName>
    </submittedName>
</protein>
<gene>
    <name evidence="1" type="ORF">CWR43_21265</name>
</gene>
<dbReference type="Proteomes" id="UP000232164">
    <property type="component" value="Unassembled WGS sequence"/>
</dbReference>
<sequence>MVLGDFHRQAMLLPVAGQHRLQFEAFGDVASAQRVCGKARDCGCVAMPNVGIVDFLQLGRRKYRKAREGLFIWDKVFGHLESSFPGAETISTQRRILLFCGERRAFALIWSEYIQVILPLYI</sequence>
<accession>A0A2N0D6Y4</accession>
<comment type="caution">
    <text evidence="1">The sequence shown here is derived from an EMBL/GenBank/DDBJ whole genome shotgun (WGS) entry which is preliminary data.</text>
</comment>
<reference evidence="1 2" key="2">
    <citation type="submission" date="2017-12" db="EMBL/GenBank/DDBJ databases">
        <title>Genome sequence of Rhizobium sullae HCNT1 isolated from Sulla coronaria nodules and featuring peculiar denitrification phenotypes.</title>
        <authorList>
            <person name="De Diego-Diaz B."/>
            <person name="Treu L."/>
            <person name="Campanaro S."/>
            <person name="Da Silva Duarte V."/>
            <person name="Basaglia M."/>
            <person name="Favaro L."/>
            <person name="Casella S."/>
            <person name="Squartini A."/>
        </authorList>
    </citation>
    <scope>NUCLEOTIDE SEQUENCE [LARGE SCALE GENOMIC DNA]</scope>
    <source>
        <strain evidence="1 2">HCNT1</strain>
    </source>
</reference>
<dbReference type="AlphaFoldDB" id="A0A2N0D6Y4"/>
<reference evidence="1 2" key="1">
    <citation type="submission" date="2017-11" db="EMBL/GenBank/DDBJ databases">
        <authorList>
            <person name="Han C.G."/>
        </authorList>
    </citation>
    <scope>NUCLEOTIDE SEQUENCE [LARGE SCALE GENOMIC DNA]</scope>
    <source>
        <strain evidence="1 2">HCNT1</strain>
    </source>
</reference>
<proteinExistence type="predicted"/>
<name>A0A2N0D6Y4_RHISU</name>